<dbReference type="EMBL" id="JAHRIQ010084894">
    <property type="protein sequence ID" value="MEQ2249335.1"/>
    <property type="molecule type" value="Genomic_DNA"/>
</dbReference>
<feature type="region of interest" description="Disordered" evidence="1">
    <location>
        <begin position="64"/>
        <end position="163"/>
    </location>
</feature>
<feature type="compositionally biased region" description="Basic and acidic residues" evidence="1">
    <location>
        <begin position="129"/>
        <end position="141"/>
    </location>
</feature>
<protein>
    <submittedName>
        <fullName evidence="2">Uncharacterized protein</fullName>
    </submittedName>
</protein>
<keyword evidence="3" id="KW-1185">Reference proteome</keyword>
<accession>A0ABV0UY91</accession>
<feature type="region of interest" description="Disordered" evidence="1">
    <location>
        <begin position="1"/>
        <end position="26"/>
    </location>
</feature>
<evidence type="ECO:0000256" key="1">
    <source>
        <dbReference type="SAM" id="MobiDB-lite"/>
    </source>
</evidence>
<sequence length="163" mass="17766">MDPERPETPGHITPQAEARLSPGVQTPASRIKHKILIKYIYVCGWNVTICGKVQGVNTLRPRVISIPKQRPDRAQGSRPQQAATGSELSHQSTQPRTPRTTSTPAGRVTNHRQVVWRGGNRPHSPAPGQEREPQKEAKEEATTPCQRLATPPTPHPNPGGAPA</sequence>
<proteinExistence type="predicted"/>
<evidence type="ECO:0000313" key="3">
    <source>
        <dbReference type="Proteomes" id="UP001482620"/>
    </source>
</evidence>
<name>A0ABV0UY91_9TELE</name>
<evidence type="ECO:0000313" key="2">
    <source>
        <dbReference type="EMBL" id="MEQ2249335.1"/>
    </source>
</evidence>
<reference evidence="2 3" key="1">
    <citation type="submission" date="2021-06" db="EMBL/GenBank/DDBJ databases">
        <authorList>
            <person name="Palmer J.M."/>
        </authorList>
    </citation>
    <scope>NUCLEOTIDE SEQUENCE [LARGE SCALE GENOMIC DNA]</scope>
    <source>
        <strain evidence="3">if_2019</strain>
        <tissue evidence="2">Muscle</tissue>
    </source>
</reference>
<dbReference type="Proteomes" id="UP001482620">
    <property type="component" value="Unassembled WGS sequence"/>
</dbReference>
<feature type="compositionally biased region" description="Polar residues" evidence="1">
    <location>
        <begin position="77"/>
        <end position="90"/>
    </location>
</feature>
<feature type="compositionally biased region" description="Low complexity" evidence="1">
    <location>
        <begin position="91"/>
        <end position="104"/>
    </location>
</feature>
<organism evidence="2 3">
    <name type="scientific">Ilyodon furcidens</name>
    <name type="common">goldbreast splitfin</name>
    <dbReference type="NCBI Taxonomy" id="33524"/>
    <lineage>
        <taxon>Eukaryota</taxon>
        <taxon>Metazoa</taxon>
        <taxon>Chordata</taxon>
        <taxon>Craniata</taxon>
        <taxon>Vertebrata</taxon>
        <taxon>Euteleostomi</taxon>
        <taxon>Actinopterygii</taxon>
        <taxon>Neopterygii</taxon>
        <taxon>Teleostei</taxon>
        <taxon>Neoteleostei</taxon>
        <taxon>Acanthomorphata</taxon>
        <taxon>Ovalentaria</taxon>
        <taxon>Atherinomorphae</taxon>
        <taxon>Cyprinodontiformes</taxon>
        <taxon>Goodeidae</taxon>
        <taxon>Ilyodon</taxon>
    </lineage>
</organism>
<gene>
    <name evidence="2" type="ORF">ILYODFUR_028133</name>
</gene>
<feature type="compositionally biased region" description="Pro residues" evidence="1">
    <location>
        <begin position="151"/>
        <end position="163"/>
    </location>
</feature>
<comment type="caution">
    <text evidence="2">The sequence shown here is derived from an EMBL/GenBank/DDBJ whole genome shotgun (WGS) entry which is preliminary data.</text>
</comment>